<gene>
    <name evidence="1" type="ORF">COT49_03345</name>
</gene>
<dbReference type="SUPFAM" id="SSF48295">
    <property type="entry name" value="TrpR-like"/>
    <property type="match status" value="1"/>
</dbReference>
<dbReference type="EMBL" id="PEYT01000029">
    <property type="protein sequence ID" value="PIS22838.1"/>
    <property type="molecule type" value="Genomic_DNA"/>
</dbReference>
<sequence length="137" mass="16230">MPRRYKNLEEKLVFSAFNGVRDSLLAAKNGEEVEDIIKSILTLDERIKIGRRVEVAWCLQHNFSYEEIQKTLHVGKGTISRIEKIFAENKNGFELIFERRKKVESEFNSRAYKKIGPWGVYNRRTEYTGFKRKDVKR</sequence>
<proteinExistence type="predicted"/>
<dbReference type="AlphaFoldDB" id="A0A2H0XFE2"/>
<dbReference type="Proteomes" id="UP000230340">
    <property type="component" value="Unassembled WGS sequence"/>
</dbReference>
<comment type="caution">
    <text evidence="1">The sequence shown here is derived from an EMBL/GenBank/DDBJ whole genome shotgun (WGS) entry which is preliminary data.</text>
</comment>
<dbReference type="Gene3D" id="1.10.1270.10">
    <property type="entry name" value="TrpR-like"/>
    <property type="match status" value="1"/>
</dbReference>
<evidence type="ECO:0000313" key="2">
    <source>
        <dbReference type="Proteomes" id="UP000230340"/>
    </source>
</evidence>
<dbReference type="Pfam" id="PF01371">
    <property type="entry name" value="Trp_repressor"/>
    <property type="match status" value="1"/>
</dbReference>
<dbReference type="InterPro" id="IPR010921">
    <property type="entry name" value="Trp_repressor/repl_initiator"/>
</dbReference>
<accession>A0A2H0XFE2</accession>
<dbReference type="InterPro" id="IPR038116">
    <property type="entry name" value="TrpR-like_sf"/>
</dbReference>
<evidence type="ECO:0000313" key="1">
    <source>
        <dbReference type="EMBL" id="PIS22838.1"/>
    </source>
</evidence>
<organism evidence="1 2">
    <name type="scientific">candidate division WWE3 bacterium CG08_land_8_20_14_0_20_40_13</name>
    <dbReference type="NCBI Taxonomy" id="1975084"/>
    <lineage>
        <taxon>Bacteria</taxon>
        <taxon>Katanobacteria</taxon>
    </lineage>
</organism>
<dbReference type="InterPro" id="IPR000831">
    <property type="entry name" value="Trp_repress"/>
</dbReference>
<dbReference type="GO" id="GO:0003700">
    <property type="term" value="F:DNA-binding transcription factor activity"/>
    <property type="evidence" value="ECO:0007669"/>
    <property type="project" value="InterPro"/>
</dbReference>
<reference evidence="2" key="1">
    <citation type="submission" date="2017-09" db="EMBL/GenBank/DDBJ databases">
        <title>Depth-based differentiation of microbial function through sediment-hosted aquifers and enrichment of novel symbionts in the deep terrestrial subsurface.</title>
        <authorList>
            <person name="Probst A.J."/>
            <person name="Ladd B."/>
            <person name="Jarett J.K."/>
            <person name="Geller-Mcgrath D.E."/>
            <person name="Sieber C.M.K."/>
            <person name="Emerson J.B."/>
            <person name="Anantharaman K."/>
            <person name="Thomas B.C."/>
            <person name="Malmstrom R."/>
            <person name="Stieglmeier M."/>
            <person name="Klingl A."/>
            <person name="Woyke T."/>
            <person name="Ryan C.M."/>
            <person name="Banfield J.F."/>
        </authorList>
    </citation>
    <scope>NUCLEOTIDE SEQUENCE [LARGE SCALE GENOMIC DNA]</scope>
</reference>
<evidence type="ECO:0008006" key="3">
    <source>
        <dbReference type="Google" id="ProtNLM"/>
    </source>
</evidence>
<name>A0A2H0XFE2_UNCKA</name>
<dbReference type="GO" id="GO:0043565">
    <property type="term" value="F:sequence-specific DNA binding"/>
    <property type="evidence" value="ECO:0007669"/>
    <property type="project" value="InterPro"/>
</dbReference>
<protein>
    <recommendedName>
        <fullName evidence="3">TrpR like protein, YerC/YecD</fullName>
    </recommendedName>
</protein>